<organism evidence="2 3">
    <name type="scientific">Leishmania tarentolae</name>
    <name type="common">Sauroleishmania tarentolae</name>
    <dbReference type="NCBI Taxonomy" id="5689"/>
    <lineage>
        <taxon>Eukaryota</taxon>
        <taxon>Discoba</taxon>
        <taxon>Euglenozoa</taxon>
        <taxon>Kinetoplastea</taxon>
        <taxon>Metakinetoplastina</taxon>
        <taxon>Trypanosomatida</taxon>
        <taxon>Trypanosomatidae</taxon>
        <taxon>Leishmaniinae</taxon>
        <taxon>Leishmania</taxon>
        <taxon>lizard Leishmania</taxon>
    </lineage>
</organism>
<dbReference type="OrthoDB" id="263296at2759"/>
<dbReference type="AlphaFoldDB" id="A0A640KU17"/>
<feature type="region of interest" description="Disordered" evidence="1">
    <location>
        <begin position="17"/>
        <end position="44"/>
    </location>
</feature>
<sequence length="503" mass="57140">MQKPRNASATTLPQVVAVPRPPMPGASLAAPERHSYQGGMTTSDRSRRGLLQAPMHMPKYIYTEPASVPWSRSLRSTYDICATVPHNRQRKLKKTSEGPVLQECPQIVSAEEYEKLFALGCASFAANKLSMVKDEDLSQMNDGFGGGLSSSTLDPWSPRAPRHQSSQPSCMPRLQLDTAAIEDELSWLTNSKSENAVNNTNPQLDKFAAYHTLQLLFVPIWKLYRFRKQMAWATAIVAKYVLVKVHLRRQRRSEWAIDTLLHVLRIPRTKLRCAAHLVEQRVVRIQRSFRRHRARVHAVVELNYRKVRRDVEKAYWDTIVAQREAELAVQQRSFSPLPKVKRKVAGPRPERRTRFGPIHFLTGPLSSGGNSSSRASAPSYELDVYSFHTIGRLPESLIRFETASAVFAQLRRSAARAHLMDDFSETRARRAAMKGHTYGGDATPTKMVLVHTRGKCRAQLPRFLPDSVYTAILNNTCYVTSLMRGDPMLRAHLRQREHHLESY</sequence>
<gene>
    <name evidence="2" type="ORF">LtaPh_3603400</name>
</gene>
<keyword evidence="3" id="KW-1185">Reference proteome</keyword>
<reference evidence="2" key="1">
    <citation type="submission" date="2019-11" db="EMBL/GenBank/DDBJ databases">
        <title>Leishmania tarentolae CDS.</title>
        <authorList>
            <person name="Goto Y."/>
            <person name="Yamagishi J."/>
        </authorList>
    </citation>
    <scope>NUCLEOTIDE SEQUENCE [LARGE SCALE GENOMIC DNA]</scope>
    <source>
        <strain evidence="2">Parrot Tar II</strain>
    </source>
</reference>
<evidence type="ECO:0000313" key="2">
    <source>
        <dbReference type="EMBL" id="GET93096.1"/>
    </source>
</evidence>
<evidence type="ECO:0000256" key="1">
    <source>
        <dbReference type="SAM" id="MobiDB-lite"/>
    </source>
</evidence>
<evidence type="ECO:0000313" key="3">
    <source>
        <dbReference type="Proteomes" id="UP000419144"/>
    </source>
</evidence>
<comment type="caution">
    <text evidence="2">The sequence shown here is derived from an EMBL/GenBank/DDBJ whole genome shotgun (WGS) entry which is preliminary data.</text>
</comment>
<proteinExistence type="predicted"/>
<dbReference type="VEuPathDB" id="TriTrypDB:LtaPh_3603400"/>
<accession>A0A640KU17</accession>
<dbReference type="Proteomes" id="UP000419144">
    <property type="component" value="Unassembled WGS sequence"/>
</dbReference>
<name>A0A640KU17_LEITA</name>
<dbReference type="EMBL" id="BLBS01000057">
    <property type="protein sequence ID" value="GET93096.1"/>
    <property type="molecule type" value="Genomic_DNA"/>
</dbReference>
<dbReference type="PROSITE" id="PS50096">
    <property type="entry name" value="IQ"/>
    <property type="match status" value="1"/>
</dbReference>
<protein>
    <submittedName>
        <fullName evidence="2">Uncharacterized protein</fullName>
    </submittedName>
</protein>